<keyword evidence="8" id="KW-1185">Reference proteome</keyword>
<evidence type="ECO:0008006" key="9">
    <source>
        <dbReference type="Google" id="ProtNLM"/>
    </source>
</evidence>
<keyword evidence="4 6" id="KW-1133">Transmembrane helix</keyword>
<feature type="transmembrane region" description="Helical" evidence="6">
    <location>
        <begin position="41"/>
        <end position="63"/>
    </location>
</feature>
<keyword evidence="5 6" id="KW-0472">Membrane</keyword>
<evidence type="ECO:0000256" key="6">
    <source>
        <dbReference type="SAM" id="Phobius"/>
    </source>
</evidence>
<feature type="transmembrane region" description="Helical" evidence="6">
    <location>
        <begin position="103"/>
        <end position="121"/>
    </location>
</feature>
<evidence type="ECO:0000256" key="5">
    <source>
        <dbReference type="ARBA" id="ARBA00023136"/>
    </source>
</evidence>
<dbReference type="AlphaFoldDB" id="A0A433TU18"/>
<feature type="transmembrane region" description="Helical" evidence="6">
    <location>
        <begin position="320"/>
        <end position="340"/>
    </location>
</feature>
<name>A0A433TU18_ELYCH</name>
<feature type="transmembrane region" description="Helical" evidence="6">
    <location>
        <begin position="142"/>
        <end position="164"/>
    </location>
</feature>
<proteinExistence type="inferred from homology"/>
<feature type="transmembrane region" description="Helical" evidence="6">
    <location>
        <begin position="291"/>
        <end position="314"/>
    </location>
</feature>
<evidence type="ECO:0000256" key="1">
    <source>
        <dbReference type="ARBA" id="ARBA00004141"/>
    </source>
</evidence>
<dbReference type="Pfam" id="PF00860">
    <property type="entry name" value="Xan_ur_permease"/>
    <property type="match status" value="1"/>
</dbReference>
<evidence type="ECO:0000256" key="3">
    <source>
        <dbReference type="ARBA" id="ARBA00022692"/>
    </source>
</evidence>
<evidence type="ECO:0000256" key="4">
    <source>
        <dbReference type="ARBA" id="ARBA00022989"/>
    </source>
</evidence>
<dbReference type="OrthoDB" id="1641903at2759"/>
<dbReference type="PANTHER" id="PTHR11119">
    <property type="entry name" value="XANTHINE-URACIL / VITAMIN C PERMEASE FAMILY MEMBER"/>
    <property type="match status" value="1"/>
</dbReference>
<comment type="subcellular location">
    <subcellularLocation>
        <location evidence="1">Membrane</location>
        <topology evidence="1">Multi-pass membrane protein</topology>
    </subcellularLocation>
</comment>
<feature type="transmembrane region" description="Helical" evidence="6">
    <location>
        <begin position="209"/>
        <end position="226"/>
    </location>
</feature>
<evidence type="ECO:0000256" key="2">
    <source>
        <dbReference type="ARBA" id="ARBA00008821"/>
    </source>
</evidence>
<dbReference type="GO" id="GO:0016020">
    <property type="term" value="C:membrane"/>
    <property type="evidence" value="ECO:0007669"/>
    <property type="project" value="UniProtKB-SubCell"/>
</dbReference>
<feature type="transmembrane region" description="Helical" evidence="6">
    <location>
        <begin position="70"/>
        <end position="91"/>
    </location>
</feature>
<evidence type="ECO:0000313" key="8">
    <source>
        <dbReference type="Proteomes" id="UP000271974"/>
    </source>
</evidence>
<comment type="caution">
    <text evidence="7">The sequence shown here is derived from an EMBL/GenBank/DDBJ whole genome shotgun (WGS) entry which is preliminary data.</text>
</comment>
<dbReference type="STRING" id="188477.A0A433TU18"/>
<organism evidence="7 8">
    <name type="scientific">Elysia chlorotica</name>
    <name type="common">Eastern emerald elysia</name>
    <name type="synonym">Sea slug</name>
    <dbReference type="NCBI Taxonomy" id="188477"/>
    <lineage>
        <taxon>Eukaryota</taxon>
        <taxon>Metazoa</taxon>
        <taxon>Spiralia</taxon>
        <taxon>Lophotrochozoa</taxon>
        <taxon>Mollusca</taxon>
        <taxon>Gastropoda</taxon>
        <taxon>Heterobranchia</taxon>
        <taxon>Euthyneura</taxon>
        <taxon>Panpulmonata</taxon>
        <taxon>Sacoglossa</taxon>
        <taxon>Placobranchoidea</taxon>
        <taxon>Plakobranchidae</taxon>
        <taxon>Elysia</taxon>
    </lineage>
</organism>
<sequence length="466" mass="50143">MCDFSQSESENETMRNLTMNPSAETTVSYSDDSQTDLTPEMLWRLQTMSGSLMVAALVEVFLGGVGLLKLIVRFVGPITVACTVSLIGYSLTKVPLMYGRPCFPVTIACAALVVIFVLYCKDITLPMPRCGKESKAKPRTRVPIFQLVPILLAIIVMWALTWILTAADVFTDDPNDVQYLARTDAKLSVIDRSRWLQITYPGQFGTPRVSAAVISGFLVAFLTSMIESVGDYFAAQKACSVPRPPDHAICRGILMEGLGSVLSGSVGAGHATTSYSGNIALLSVSKTASRYVMYTAALLLVGLSLLGKVGAALTSVPNPVLGGVVVLLVGTVFAIGIENLNRVDMTSSRNLVVVGVPFMCGVMIPKCLEMYPGIVDTGVPSVDQVLKVMLDMPMFIGGSLALFLDNTVPGTLESRGMAEPDLTKDEENGVTERETEVALSAYSWSFYPRVVNVFPCLARLPFMPKA</sequence>
<gene>
    <name evidence="7" type="ORF">EGW08_007191</name>
</gene>
<evidence type="ECO:0000313" key="7">
    <source>
        <dbReference type="EMBL" id="RUS85054.1"/>
    </source>
</evidence>
<dbReference type="EMBL" id="RQTK01000184">
    <property type="protein sequence ID" value="RUS85054.1"/>
    <property type="molecule type" value="Genomic_DNA"/>
</dbReference>
<accession>A0A433TU18</accession>
<keyword evidence="3 6" id="KW-0812">Transmembrane</keyword>
<dbReference type="Proteomes" id="UP000271974">
    <property type="component" value="Unassembled WGS sequence"/>
</dbReference>
<dbReference type="GO" id="GO:0022857">
    <property type="term" value="F:transmembrane transporter activity"/>
    <property type="evidence" value="ECO:0007669"/>
    <property type="project" value="InterPro"/>
</dbReference>
<dbReference type="InterPro" id="IPR006043">
    <property type="entry name" value="NCS2"/>
</dbReference>
<comment type="similarity">
    <text evidence="2">Belongs to the nucleobase:cation symporter-2 (NCS2) (TC 2.A.40) family.</text>
</comment>
<reference evidence="7 8" key="1">
    <citation type="submission" date="2019-01" db="EMBL/GenBank/DDBJ databases">
        <title>A draft genome assembly of the solar-powered sea slug Elysia chlorotica.</title>
        <authorList>
            <person name="Cai H."/>
            <person name="Li Q."/>
            <person name="Fang X."/>
            <person name="Li J."/>
            <person name="Curtis N.E."/>
            <person name="Altenburger A."/>
            <person name="Shibata T."/>
            <person name="Feng M."/>
            <person name="Maeda T."/>
            <person name="Schwartz J.A."/>
            <person name="Shigenobu S."/>
            <person name="Lundholm N."/>
            <person name="Nishiyama T."/>
            <person name="Yang H."/>
            <person name="Hasebe M."/>
            <person name="Li S."/>
            <person name="Pierce S.K."/>
            <person name="Wang J."/>
        </authorList>
    </citation>
    <scope>NUCLEOTIDE SEQUENCE [LARGE SCALE GENOMIC DNA]</scope>
    <source>
        <strain evidence="7">EC2010</strain>
        <tissue evidence="7">Whole organism of an adult</tissue>
    </source>
</reference>
<protein>
    <recommendedName>
        <fullName evidence="9">SLC26A/SulP transporter domain-containing protein</fullName>
    </recommendedName>
</protein>